<feature type="signal peptide" evidence="1">
    <location>
        <begin position="1"/>
        <end position="26"/>
    </location>
</feature>
<dbReference type="AlphaFoldDB" id="A0A514CMG7"/>
<dbReference type="KEGG" id="echi:FKX85_19005"/>
<sequence length="164" mass="18663">MMIINKNINISLILLLLLMACGQRNGKDSDRILDNERGLSESYPEKDNICYAYLNEKDTVRLQIDQKADGKIRGRLTYKLYEKDINSGSFEGKMLGDTLFAEYRFASEGKISKREVAFLFKDNLVLEGYGPMTQDGDIFRFESPERLAFGQGIQLLRINCDGGN</sequence>
<dbReference type="OrthoDB" id="794403at2"/>
<reference evidence="2 3" key="1">
    <citation type="submission" date="2019-06" db="EMBL/GenBank/DDBJ databases">
        <title>Echinicola alkalisoli sp. nov. isolated from saline soil.</title>
        <authorList>
            <person name="Sun J.-Q."/>
            <person name="Xu L."/>
        </authorList>
    </citation>
    <scope>NUCLEOTIDE SEQUENCE [LARGE SCALE GENOMIC DNA]</scope>
    <source>
        <strain evidence="2 3">LN3S3</strain>
    </source>
</reference>
<accession>A0A514CMG7</accession>
<evidence type="ECO:0000256" key="1">
    <source>
        <dbReference type="SAM" id="SignalP"/>
    </source>
</evidence>
<keyword evidence="3" id="KW-1185">Reference proteome</keyword>
<evidence type="ECO:0000313" key="3">
    <source>
        <dbReference type="Proteomes" id="UP000316614"/>
    </source>
</evidence>
<dbReference type="RefSeq" id="WP_141616235.1">
    <property type="nucleotide sequence ID" value="NZ_CP041253.1"/>
</dbReference>
<protein>
    <recommendedName>
        <fullName evidence="4">Lipoprotein</fullName>
    </recommendedName>
</protein>
<dbReference type="EMBL" id="CP041253">
    <property type="protein sequence ID" value="QDH81019.1"/>
    <property type="molecule type" value="Genomic_DNA"/>
</dbReference>
<keyword evidence="1" id="KW-0732">Signal</keyword>
<dbReference type="Proteomes" id="UP000316614">
    <property type="component" value="Chromosome"/>
</dbReference>
<name>A0A514CMG7_9BACT</name>
<dbReference type="PROSITE" id="PS51257">
    <property type="entry name" value="PROKAR_LIPOPROTEIN"/>
    <property type="match status" value="1"/>
</dbReference>
<feature type="chain" id="PRO_5022018211" description="Lipoprotein" evidence="1">
    <location>
        <begin position="27"/>
        <end position="164"/>
    </location>
</feature>
<evidence type="ECO:0008006" key="4">
    <source>
        <dbReference type="Google" id="ProtNLM"/>
    </source>
</evidence>
<proteinExistence type="predicted"/>
<gene>
    <name evidence="2" type="ORF">FKX85_19005</name>
</gene>
<organism evidence="2 3">
    <name type="scientific">Echinicola soli</name>
    <dbReference type="NCBI Taxonomy" id="2591634"/>
    <lineage>
        <taxon>Bacteria</taxon>
        <taxon>Pseudomonadati</taxon>
        <taxon>Bacteroidota</taxon>
        <taxon>Cytophagia</taxon>
        <taxon>Cytophagales</taxon>
        <taxon>Cyclobacteriaceae</taxon>
        <taxon>Echinicola</taxon>
    </lineage>
</organism>
<evidence type="ECO:0000313" key="2">
    <source>
        <dbReference type="EMBL" id="QDH81019.1"/>
    </source>
</evidence>